<keyword evidence="3" id="KW-1185">Reference proteome</keyword>
<dbReference type="EMBL" id="PJQM01001297">
    <property type="protein sequence ID" value="RCI02689.1"/>
    <property type="molecule type" value="Genomic_DNA"/>
</dbReference>
<gene>
    <name evidence="2" type="ORF">CU098_007943</name>
</gene>
<feature type="compositionally biased region" description="Basic residues" evidence="1">
    <location>
        <begin position="11"/>
        <end position="22"/>
    </location>
</feature>
<organism evidence="2 3">
    <name type="scientific">Rhizopus stolonifer</name>
    <name type="common">Rhizopus nigricans</name>
    <dbReference type="NCBI Taxonomy" id="4846"/>
    <lineage>
        <taxon>Eukaryota</taxon>
        <taxon>Fungi</taxon>
        <taxon>Fungi incertae sedis</taxon>
        <taxon>Mucoromycota</taxon>
        <taxon>Mucoromycotina</taxon>
        <taxon>Mucoromycetes</taxon>
        <taxon>Mucorales</taxon>
        <taxon>Mucorineae</taxon>
        <taxon>Rhizopodaceae</taxon>
        <taxon>Rhizopus</taxon>
    </lineage>
</organism>
<feature type="compositionally biased region" description="Polar residues" evidence="1">
    <location>
        <begin position="89"/>
        <end position="103"/>
    </location>
</feature>
<feature type="compositionally biased region" description="Polar residues" evidence="1">
    <location>
        <begin position="336"/>
        <end position="358"/>
    </location>
</feature>
<evidence type="ECO:0000313" key="3">
    <source>
        <dbReference type="Proteomes" id="UP000253551"/>
    </source>
</evidence>
<evidence type="ECO:0000313" key="2">
    <source>
        <dbReference type="EMBL" id="RCI02689.1"/>
    </source>
</evidence>
<feature type="compositionally biased region" description="Polar residues" evidence="1">
    <location>
        <begin position="111"/>
        <end position="150"/>
    </location>
</feature>
<feature type="compositionally biased region" description="Polar residues" evidence="1">
    <location>
        <begin position="1"/>
        <end position="10"/>
    </location>
</feature>
<reference evidence="2 3" key="1">
    <citation type="journal article" date="2018" name="G3 (Bethesda)">
        <title>Phylogenetic and Phylogenomic Definition of Rhizopus Species.</title>
        <authorList>
            <person name="Gryganskyi A.P."/>
            <person name="Golan J."/>
            <person name="Dolatabadi S."/>
            <person name="Mondo S."/>
            <person name="Robb S."/>
            <person name="Idnurm A."/>
            <person name="Muszewska A."/>
            <person name="Steczkiewicz K."/>
            <person name="Masonjones S."/>
            <person name="Liao H.L."/>
            <person name="Gajdeczka M.T."/>
            <person name="Anike F."/>
            <person name="Vuek A."/>
            <person name="Anishchenko I.M."/>
            <person name="Voigt K."/>
            <person name="de Hoog G.S."/>
            <person name="Smith M.E."/>
            <person name="Heitman J."/>
            <person name="Vilgalys R."/>
            <person name="Stajich J.E."/>
        </authorList>
    </citation>
    <scope>NUCLEOTIDE SEQUENCE [LARGE SCALE GENOMIC DNA]</scope>
    <source>
        <strain evidence="2 3">LSU 92-RS-03</strain>
    </source>
</reference>
<proteinExistence type="predicted"/>
<sequence length="382" mass="41932">MSMNNNTAMSKSKKKRLKKKNKKAQEGSSPLIPEEGDGSASDFLPTDGSRNLESDFTEDPGSLTSLHKESLPILDETDQAPQNIAPDVQDSSMTDVIESPSNDVNREPLAAQNSSITNVQEQSTEFAPNKSQEPLTASADIQDSSLTDIQEQPIEAASRDMIQESLVAQDKPIEVVPDKSQGTSNTPIHARNKSREFVSKDKSQDPLITSNSAEKETKPSDDDDFMQSVIDSKFIDIDSVIQQVKDDVEKGSYQTLRKSKDSLLSEAVQHGIQSVVNSSVVNPVAFQSPEETPSDFLQKKEKPAKDSRSAKDLQPTEVSQPTQHLQPDKTLPPFQMDQSSAMESSQQLNSINQSTENVQKTKKSANRKSVFGVAKKKLCIIL</sequence>
<protein>
    <submittedName>
        <fullName evidence="2">Uncharacterized protein</fullName>
    </submittedName>
</protein>
<accession>A0A367KKJ8</accession>
<feature type="region of interest" description="Disordered" evidence="1">
    <location>
        <begin position="286"/>
        <end position="367"/>
    </location>
</feature>
<feature type="compositionally biased region" description="Polar residues" evidence="1">
    <location>
        <begin position="316"/>
        <end position="325"/>
    </location>
</feature>
<dbReference type="AlphaFoldDB" id="A0A367KKJ8"/>
<comment type="caution">
    <text evidence="2">The sequence shown here is derived from an EMBL/GenBank/DDBJ whole genome shotgun (WGS) entry which is preliminary data.</text>
</comment>
<feature type="compositionally biased region" description="Basic and acidic residues" evidence="1">
    <location>
        <begin position="193"/>
        <end position="204"/>
    </location>
</feature>
<dbReference type="OrthoDB" id="2248803at2759"/>
<dbReference type="Proteomes" id="UP000253551">
    <property type="component" value="Unassembled WGS sequence"/>
</dbReference>
<feature type="compositionally biased region" description="Basic and acidic residues" evidence="1">
    <location>
        <begin position="297"/>
        <end position="311"/>
    </location>
</feature>
<name>A0A367KKJ8_RHIST</name>
<evidence type="ECO:0000256" key="1">
    <source>
        <dbReference type="SAM" id="MobiDB-lite"/>
    </source>
</evidence>
<feature type="region of interest" description="Disordered" evidence="1">
    <location>
        <begin position="1"/>
        <end position="225"/>
    </location>
</feature>